<sequence length="123" mass="13827">MCRLVPSSQRVLSHAGESSRCHHHQPRLQSMPASLRQHRRCARVAEQQPVALLHHEVRLSPTSNIMRPMSRLSQISAQSIRVKFPPWLWFIILGYPGLAGPGTARNACREGHRALIEALLLAC</sequence>
<organism evidence="1 2">
    <name type="scientific">Colletotrichum asianum</name>
    <dbReference type="NCBI Taxonomy" id="702518"/>
    <lineage>
        <taxon>Eukaryota</taxon>
        <taxon>Fungi</taxon>
        <taxon>Dikarya</taxon>
        <taxon>Ascomycota</taxon>
        <taxon>Pezizomycotina</taxon>
        <taxon>Sordariomycetes</taxon>
        <taxon>Hypocreomycetidae</taxon>
        <taxon>Glomerellales</taxon>
        <taxon>Glomerellaceae</taxon>
        <taxon>Colletotrichum</taxon>
        <taxon>Colletotrichum gloeosporioides species complex</taxon>
    </lineage>
</organism>
<keyword evidence="2" id="KW-1185">Reference proteome</keyword>
<evidence type="ECO:0000313" key="2">
    <source>
        <dbReference type="Proteomes" id="UP000434172"/>
    </source>
</evidence>
<reference evidence="1 2" key="1">
    <citation type="submission" date="2019-12" db="EMBL/GenBank/DDBJ databases">
        <title>A genome sequence resource for the geographically widespread anthracnose pathogen Colletotrichum asianum.</title>
        <authorList>
            <person name="Meng Y."/>
        </authorList>
    </citation>
    <scope>NUCLEOTIDE SEQUENCE [LARGE SCALE GENOMIC DNA]</scope>
    <source>
        <strain evidence="1 2">ICMP 18580</strain>
    </source>
</reference>
<dbReference type="EMBL" id="WOWK01000077">
    <property type="protein sequence ID" value="KAF0320928.1"/>
    <property type="molecule type" value="Genomic_DNA"/>
</dbReference>
<gene>
    <name evidence="1" type="ORF">GQ607_011830</name>
</gene>
<comment type="caution">
    <text evidence="1">The sequence shown here is derived from an EMBL/GenBank/DDBJ whole genome shotgun (WGS) entry which is preliminary data.</text>
</comment>
<evidence type="ECO:0000313" key="1">
    <source>
        <dbReference type="EMBL" id="KAF0320928.1"/>
    </source>
</evidence>
<dbReference type="AlphaFoldDB" id="A0A8H3WA48"/>
<proteinExistence type="predicted"/>
<accession>A0A8H3WA48</accession>
<protein>
    <submittedName>
        <fullName evidence="1">Uncharacterized protein</fullName>
    </submittedName>
</protein>
<dbReference type="Proteomes" id="UP000434172">
    <property type="component" value="Unassembled WGS sequence"/>
</dbReference>
<name>A0A8H3WA48_9PEZI</name>